<evidence type="ECO:0000313" key="2">
    <source>
        <dbReference type="EMBL" id="VAV89354.1"/>
    </source>
</evidence>
<protein>
    <submittedName>
        <fullName evidence="2">Uncharacterized protein</fullName>
    </submittedName>
</protein>
<reference evidence="2" key="1">
    <citation type="submission" date="2018-06" db="EMBL/GenBank/DDBJ databases">
        <authorList>
            <person name="Zhirakovskaya E."/>
        </authorList>
    </citation>
    <scope>NUCLEOTIDE SEQUENCE</scope>
</reference>
<dbReference type="EMBL" id="UOEE01000087">
    <property type="protein sequence ID" value="VAV89354.1"/>
    <property type="molecule type" value="Genomic_DNA"/>
</dbReference>
<sequence>MQKILAIGLGLFVLLIVFGFMVIFKPPVDEPLMLSEPIPMPTPKTGNETIYADLLSLSQQLETLSRAHVETATKFPFAEPVKMAVYKAKFTEFSTMAITKASQIDQQNGPHDLACIFRGMAADSLHKLEKLQAAKTSGEQAQIWADAVYLFSDVRGVLLPSDEQTQPSQKYAGETCPMETVSH</sequence>
<name>A0A3B0R7N4_9ZZZZ</name>
<organism evidence="2">
    <name type="scientific">hydrothermal vent metagenome</name>
    <dbReference type="NCBI Taxonomy" id="652676"/>
    <lineage>
        <taxon>unclassified sequences</taxon>
        <taxon>metagenomes</taxon>
        <taxon>ecological metagenomes</taxon>
    </lineage>
</organism>
<feature type="region of interest" description="Disordered" evidence="1">
    <location>
        <begin position="162"/>
        <end position="183"/>
    </location>
</feature>
<proteinExistence type="predicted"/>
<gene>
    <name evidence="2" type="ORF">MNBD_ALPHA06-1767</name>
</gene>
<dbReference type="AlphaFoldDB" id="A0A3B0R7N4"/>
<evidence type="ECO:0000256" key="1">
    <source>
        <dbReference type="SAM" id="MobiDB-lite"/>
    </source>
</evidence>
<accession>A0A3B0R7N4</accession>